<organism evidence="2 3">
    <name type="scientific">Neisseria shayeganii</name>
    <dbReference type="NCBI Taxonomy" id="607712"/>
    <lineage>
        <taxon>Bacteria</taxon>
        <taxon>Pseudomonadati</taxon>
        <taxon>Pseudomonadota</taxon>
        <taxon>Betaproteobacteria</taxon>
        <taxon>Neisseriales</taxon>
        <taxon>Neisseriaceae</taxon>
        <taxon>Neisseria</taxon>
    </lineage>
</organism>
<feature type="compositionally biased region" description="Polar residues" evidence="1">
    <location>
        <begin position="18"/>
        <end position="28"/>
    </location>
</feature>
<dbReference type="EMBL" id="CP059567">
    <property type="protein sequence ID" value="QMT39821.1"/>
    <property type="molecule type" value="Genomic_DNA"/>
</dbReference>
<dbReference type="AlphaFoldDB" id="A0A7D7N6C5"/>
<sequence>MDNKKAAFAGSLAVGTRGDSTTSSTQHQRILQMLRAGEPVTVYRLHAVGINSATARIKELRDAGQGLPYEERKKQLFQMAAEQQAAEVPPCLH</sequence>
<evidence type="ECO:0000313" key="3">
    <source>
        <dbReference type="Proteomes" id="UP000514752"/>
    </source>
</evidence>
<evidence type="ECO:0008006" key="4">
    <source>
        <dbReference type="Google" id="ProtNLM"/>
    </source>
</evidence>
<name>A0A7D7N6C5_9NEIS</name>
<dbReference type="Proteomes" id="UP000514752">
    <property type="component" value="Chromosome"/>
</dbReference>
<evidence type="ECO:0000256" key="1">
    <source>
        <dbReference type="SAM" id="MobiDB-lite"/>
    </source>
</evidence>
<evidence type="ECO:0000313" key="2">
    <source>
        <dbReference type="EMBL" id="QMT39821.1"/>
    </source>
</evidence>
<dbReference type="KEGG" id="nsg:H3L94_08060"/>
<feature type="region of interest" description="Disordered" evidence="1">
    <location>
        <begin position="1"/>
        <end position="28"/>
    </location>
</feature>
<reference evidence="2 3" key="1">
    <citation type="submission" date="2020-07" db="EMBL/GenBank/DDBJ databases">
        <title>Genomic diversity of species in the Neisseriaceae family.</title>
        <authorList>
            <person name="Vincent A.T."/>
            <person name="Bernet E."/>
            <person name="Veyrier F.J."/>
        </authorList>
    </citation>
    <scope>NUCLEOTIDE SEQUENCE [LARGE SCALE GENOMIC DNA]</scope>
    <source>
        <strain evidence="2 3">DSM 22244</strain>
    </source>
</reference>
<gene>
    <name evidence="2" type="ORF">H3L94_08060</name>
</gene>
<proteinExistence type="predicted"/>
<protein>
    <recommendedName>
        <fullName evidence="4">DNA-binding protein</fullName>
    </recommendedName>
</protein>
<accession>A0A7D7N6C5</accession>
<dbReference type="RefSeq" id="WP_182121601.1">
    <property type="nucleotide sequence ID" value="NZ_CP059567.1"/>
</dbReference>